<dbReference type="EMBL" id="JAROCB010000002">
    <property type="protein sequence ID" value="MDN4596787.1"/>
    <property type="molecule type" value="Genomic_DNA"/>
</dbReference>
<dbReference type="Proteomes" id="UP001174210">
    <property type="component" value="Unassembled WGS sequence"/>
</dbReference>
<feature type="transmembrane region" description="Helical" evidence="1">
    <location>
        <begin position="152"/>
        <end position="173"/>
    </location>
</feature>
<keyword evidence="1" id="KW-1133">Transmembrane helix</keyword>
<feature type="transmembrane region" description="Helical" evidence="1">
    <location>
        <begin position="70"/>
        <end position="89"/>
    </location>
</feature>
<evidence type="ECO:0000313" key="4">
    <source>
        <dbReference type="Proteomes" id="UP001174210"/>
    </source>
</evidence>
<sequence length="197" mass="20357">MSTAIPASHARRRDHRVLIGGLFAVYLALLVWAVLWKLGVPSLHGGDTRAIKLVPFVAGDGYGESGPFEMIANVALFVPFGVYLGLLAPRWGWWRIGALAAVVSVGFETTQYVLAVGSSDVTDVILNTAGAIVGVALLAAARRALGARTASVLAAVCAAGTVLALAASAAFVAGPVRYGPPPGEAPHLRPWHGAERG</sequence>
<dbReference type="Pfam" id="PF04892">
    <property type="entry name" value="VanZ"/>
    <property type="match status" value="1"/>
</dbReference>
<evidence type="ECO:0000259" key="2">
    <source>
        <dbReference type="Pfam" id="PF04892"/>
    </source>
</evidence>
<keyword evidence="1" id="KW-0472">Membrane</keyword>
<dbReference type="InterPro" id="IPR006976">
    <property type="entry name" value="VanZ-like"/>
</dbReference>
<evidence type="ECO:0000256" key="1">
    <source>
        <dbReference type="SAM" id="Phobius"/>
    </source>
</evidence>
<dbReference type="PANTHER" id="PTHR36834">
    <property type="entry name" value="MEMBRANE PROTEIN-RELATED"/>
    <property type="match status" value="1"/>
</dbReference>
<reference evidence="3" key="1">
    <citation type="submission" date="2023-03" db="EMBL/GenBank/DDBJ databases">
        <title>MT1 and MT2 Draft Genomes of Novel Species.</title>
        <authorList>
            <person name="Venkateswaran K."/>
        </authorList>
    </citation>
    <scope>NUCLEOTIDE SEQUENCE</scope>
    <source>
        <strain evidence="3">F6_8S_P_1A</strain>
    </source>
</reference>
<name>A0ABT8IVE3_9MICO</name>
<feature type="transmembrane region" description="Helical" evidence="1">
    <location>
        <begin position="121"/>
        <end position="140"/>
    </location>
</feature>
<dbReference type="PANTHER" id="PTHR36834:SF1">
    <property type="entry name" value="INTEGRAL MEMBRANE PROTEIN"/>
    <property type="match status" value="1"/>
</dbReference>
<keyword evidence="4" id="KW-1185">Reference proteome</keyword>
<feature type="domain" description="VanZ-like" evidence="2">
    <location>
        <begin position="23"/>
        <end position="139"/>
    </location>
</feature>
<dbReference type="InterPro" id="IPR053150">
    <property type="entry name" value="Teicoplanin_resist-assoc"/>
</dbReference>
<evidence type="ECO:0000313" key="3">
    <source>
        <dbReference type="EMBL" id="MDN4596787.1"/>
    </source>
</evidence>
<gene>
    <name evidence="3" type="ORF">P5G59_06530</name>
</gene>
<keyword evidence="1" id="KW-0812">Transmembrane</keyword>
<protein>
    <submittedName>
        <fullName evidence="3">VanZ family protein</fullName>
    </submittedName>
</protein>
<proteinExistence type="predicted"/>
<comment type="caution">
    <text evidence="3">The sequence shown here is derived from an EMBL/GenBank/DDBJ whole genome shotgun (WGS) entry which is preliminary data.</text>
</comment>
<dbReference type="RefSeq" id="WP_301217144.1">
    <property type="nucleotide sequence ID" value="NZ_JAROCB010000002.1"/>
</dbReference>
<organism evidence="3 4">
    <name type="scientific">Leifsonia virtsii</name>
    <dbReference type="NCBI Taxonomy" id="3035915"/>
    <lineage>
        <taxon>Bacteria</taxon>
        <taxon>Bacillati</taxon>
        <taxon>Actinomycetota</taxon>
        <taxon>Actinomycetes</taxon>
        <taxon>Micrococcales</taxon>
        <taxon>Microbacteriaceae</taxon>
        <taxon>Leifsonia</taxon>
    </lineage>
</organism>
<accession>A0ABT8IVE3</accession>
<feature type="transmembrane region" description="Helical" evidence="1">
    <location>
        <begin position="96"/>
        <end position="115"/>
    </location>
</feature>
<feature type="transmembrane region" description="Helical" evidence="1">
    <location>
        <begin position="17"/>
        <end position="35"/>
    </location>
</feature>